<protein>
    <submittedName>
        <fullName evidence="5">AraC family transcriptional regulator</fullName>
    </submittedName>
</protein>
<dbReference type="RefSeq" id="WP_097571817.1">
    <property type="nucleotide sequence ID" value="NZ_NWQG01000010.1"/>
</dbReference>
<dbReference type="GO" id="GO:0003700">
    <property type="term" value="F:DNA-binding transcription factor activity"/>
    <property type="evidence" value="ECO:0007669"/>
    <property type="project" value="InterPro"/>
</dbReference>
<dbReference type="InterPro" id="IPR032783">
    <property type="entry name" value="AraC_lig"/>
</dbReference>
<dbReference type="Gene3D" id="1.10.10.60">
    <property type="entry name" value="Homeodomain-like"/>
    <property type="match status" value="2"/>
</dbReference>
<dbReference type="PANTHER" id="PTHR46796">
    <property type="entry name" value="HTH-TYPE TRANSCRIPTIONAL ACTIVATOR RHAS-RELATED"/>
    <property type="match status" value="1"/>
</dbReference>
<dbReference type="EMBL" id="NWQG01000010">
    <property type="protein sequence ID" value="PDQ22802.1"/>
    <property type="molecule type" value="Genomic_DNA"/>
</dbReference>
<dbReference type="PANTHER" id="PTHR46796:SF7">
    <property type="entry name" value="ARAC FAMILY TRANSCRIPTIONAL REGULATOR"/>
    <property type="match status" value="1"/>
</dbReference>
<organism evidence="5 6">
    <name type="scientific">Mesorhizobium sanjuanii</name>
    <dbReference type="NCBI Taxonomy" id="2037900"/>
    <lineage>
        <taxon>Bacteria</taxon>
        <taxon>Pseudomonadati</taxon>
        <taxon>Pseudomonadota</taxon>
        <taxon>Alphaproteobacteria</taxon>
        <taxon>Hyphomicrobiales</taxon>
        <taxon>Phyllobacteriaceae</taxon>
        <taxon>Mesorhizobium</taxon>
    </lineage>
</organism>
<feature type="domain" description="HTH araC/xylS-type" evidence="4">
    <location>
        <begin position="217"/>
        <end position="315"/>
    </location>
</feature>
<evidence type="ECO:0000256" key="1">
    <source>
        <dbReference type="ARBA" id="ARBA00023015"/>
    </source>
</evidence>
<dbReference type="PRINTS" id="PR00032">
    <property type="entry name" value="HTHARAC"/>
</dbReference>
<dbReference type="SUPFAM" id="SSF46689">
    <property type="entry name" value="Homeodomain-like"/>
    <property type="match status" value="2"/>
</dbReference>
<keyword evidence="6" id="KW-1185">Reference proteome</keyword>
<dbReference type="InterPro" id="IPR011051">
    <property type="entry name" value="RmlC_Cupin_sf"/>
</dbReference>
<dbReference type="AlphaFoldDB" id="A0A2A6FM30"/>
<accession>A0A2A6FM30</accession>
<reference evidence="5 6" key="1">
    <citation type="submission" date="2017-09" db="EMBL/GenBank/DDBJ databases">
        <title>Mesorhizobum sanjuanii sp. nov. isolated from nodules of Lotus tenuis in saline-alkaline lowlands of Flooding Pampa.</title>
        <authorList>
            <person name="Sannazzaro A.I."/>
            <person name="Torres Tejerizo G.A."/>
            <person name="Fontana F."/>
            <person name="Cumpa Velazquez L.M."/>
            <person name="Hansen L."/>
            <person name="Pistorio M."/>
            <person name="Estrella M.J."/>
        </authorList>
    </citation>
    <scope>NUCLEOTIDE SEQUENCE [LARGE SCALE GENOMIC DNA]</scope>
    <source>
        <strain evidence="5 6">BSA136</strain>
    </source>
</reference>
<dbReference type="Pfam" id="PF12852">
    <property type="entry name" value="Cupin_6"/>
    <property type="match status" value="1"/>
</dbReference>
<keyword evidence="1" id="KW-0805">Transcription regulation</keyword>
<evidence type="ECO:0000259" key="4">
    <source>
        <dbReference type="PROSITE" id="PS01124"/>
    </source>
</evidence>
<dbReference type="InterPro" id="IPR018060">
    <property type="entry name" value="HTH_AraC"/>
</dbReference>
<name>A0A2A6FM30_9HYPH</name>
<sequence>MDALMDMLRAMRLTGGIFLDAQFSAPWCVSAKVAPEDCVPFTTEPRHIIAYHYVTEGRCLLTVGDQRPVEVESGEIVVLPRNDHHVIASAASLRPVNADHLIQEAPEGGLAKIVYGGGGERTTILCGFLGNDLPHNALITLLPSVLKLNAADGASGDWIKGTFQFAARELAAGQANSPMILAKLAELLFMEAVRRYLASQPPSANAWAAGMQDPVIGRALGILHAQIARRWTTEDLARELAVSRSAFAERFTRAIGEPPMRYLARQRFEQASAQLKETANPIAWIAYEVGYESEEAFNRAFKREYGVPPAAWRRANAVRRS</sequence>
<dbReference type="SMART" id="SM00342">
    <property type="entry name" value="HTH_ARAC"/>
    <property type="match status" value="1"/>
</dbReference>
<dbReference type="InterPro" id="IPR014710">
    <property type="entry name" value="RmlC-like_jellyroll"/>
</dbReference>
<dbReference type="InterPro" id="IPR020449">
    <property type="entry name" value="Tscrpt_reg_AraC-type_HTH"/>
</dbReference>
<dbReference type="InterPro" id="IPR009057">
    <property type="entry name" value="Homeodomain-like_sf"/>
</dbReference>
<evidence type="ECO:0000256" key="2">
    <source>
        <dbReference type="ARBA" id="ARBA00023125"/>
    </source>
</evidence>
<dbReference type="PROSITE" id="PS01124">
    <property type="entry name" value="HTH_ARAC_FAMILY_2"/>
    <property type="match status" value="1"/>
</dbReference>
<dbReference type="InterPro" id="IPR050204">
    <property type="entry name" value="AraC_XylS_family_regulators"/>
</dbReference>
<dbReference type="SUPFAM" id="SSF51182">
    <property type="entry name" value="RmlC-like cupins"/>
    <property type="match status" value="1"/>
</dbReference>
<evidence type="ECO:0000313" key="6">
    <source>
        <dbReference type="Proteomes" id="UP000219182"/>
    </source>
</evidence>
<dbReference type="Pfam" id="PF12833">
    <property type="entry name" value="HTH_18"/>
    <property type="match status" value="1"/>
</dbReference>
<proteinExistence type="predicted"/>
<dbReference type="GO" id="GO:0043565">
    <property type="term" value="F:sequence-specific DNA binding"/>
    <property type="evidence" value="ECO:0007669"/>
    <property type="project" value="InterPro"/>
</dbReference>
<dbReference type="Gene3D" id="2.60.120.10">
    <property type="entry name" value="Jelly Rolls"/>
    <property type="match status" value="1"/>
</dbReference>
<keyword evidence="3" id="KW-0804">Transcription</keyword>
<keyword evidence="2" id="KW-0238">DNA-binding</keyword>
<gene>
    <name evidence="5" type="ORF">CN311_02180</name>
</gene>
<evidence type="ECO:0000256" key="3">
    <source>
        <dbReference type="ARBA" id="ARBA00023163"/>
    </source>
</evidence>
<comment type="caution">
    <text evidence="5">The sequence shown here is derived from an EMBL/GenBank/DDBJ whole genome shotgun (WGS) entry which is preliminary data.</text>
</comment>
<evidence type="ECO:0000313" key="5">
    <source>
        <dbReference type="EMBL" id="PDQ22802.1"/>
    </source>
</evidence>
<dbReference type="Proteomes" id="UP000219182">
    <property type="component" value="Unassembled WGS sequence"/>
</dbReference>